<dbReference type="RefSeq" id="WP_002679424.1">
    <property type="nucleotide sequence ID" value="NZ_CAUPXI010000009.1"/>
</dbReference>
<evidence type="ECO:0000313" key="1">
    <source>
        <dbReference type="EMBL" id="ATA86998.1"/>
    </source>
</evidence>
<keyword evidence="4" id="KW-1185">Reference proteome</keyword>
<dbReference type="Gene3D" id="3.90.1150.30">
    <property type="match status" value="1"/>
</dbReference>
<dbReference type="Proteomes" id="UP000217250">
    <property type="component" value="Chromosome"/>
</dbReference>
<dbReference type="GeneID" id="84808386"/>
<dbReference type="GO" id="GO:0003677">
    <property type="term" value="F:DNA binding"/>
    <property type="evidence" value="ECO:0007669"/>
    <property type="project" value="UniProtKB-KW"/>
</dbReference>
<reference evidence="2 4" key="3">
    <citation type="submission" date="2023-12" db="EMBL/GenBank/DDBJ databases">
        <title>Genomic sequences of Capnocytophaga and Parvimonas strains.</title>
        <authorList>
            <person name="Watt R.M."/>
            <person name="Wang M."/>
            <person name="Yang T."/>
            <person name="Tong W.M."/>
        </authorList>
    </citation>
    <scope>NUCLEOTIDE SEQUENCE [LARGE SCALE GENOMIC DNA]</scope>
    <source>
        <strain evidence="2 4">CCUG 13156</strain>
    </source>
</reference>
<dbReference type="EMBL" id="CP022386">
    <property type="protein sequence ID" value="ATA86998.1"/>
    <property type="molecule type" value="Genomic_DNA"/>
</dbReference>
<accession>A0A250FSF1</accession>
<proteinExistence type="predicted"/>
<dbReference type="SUPFAM" id="SSF142906">
    <property type="entry name" value="YjbR-like"/>
    <property type="match status" value="1"/>
</dbReference>
<gene>
    <name evidence="1" type="ORF">CGC50_07430</name>
    <name evidence="2" type="ORF">VJJ49_07920</name>
</gene>
<evidence type="ECO:0000313" key="3">
    <source>
        <dbReference type="Proteomes" id="UP000217250"/>
    </source>
</evidence>
<dbReference type="AlphaFoldDB" id="A0A250FSF1"/>
<reference evidence="3" key="2">
    <citation type="submission" date="2017-06" db="EMBL/GenBank/DDBJ databases">
        <title>Capnocytophaga spp. assemblies.</title>
        <authorList>
            <person name="Gulvik C.A."/>
        </authorList>
    </citation>
    <scope>NUCLEOTIDE SEQUENCE [LARGE SCALE GENOMIC DNA]</scope>
    <source>
        <strain evidence="3">H1496</strain>
    </source>
</reference>
<keyword evidence="2" id="KW-0238">DNA-binding</keyword>
<evidence type="ECO:0000313" key="4">
    <source>
        <dbReference type="Proteomes" id="UP001324270"/>
    </source>
</evidence>
<name>A0A250FSF1_9FLAO</name>
<protein>
    <submittedName>
        <fullName evidence="1">MmcQ-like protein</fullName>
    </submittedName>
    <submittedName>
        <fullName evidence="2">MmcQ/YjbR family DNA-binding protein</fullName>
    </submittedName>
</protein>
<organism evidence="1 3">
    <name type="scientific">Capnocytophaga gingivalis</name>
    <dbReference type="NCBI Taxonomy" id="1017"/>
    <lineage>
        <taxon>Bacteria</taxon>
        <taxon>Pseudomonadati</taxon>
        <taxon>Bacteroidota</taxon>
        <taxon>Flavobacteriia</taxon>
        <taxon>Flavobacteriales</taxon>
        <taxon>Flavobacteriaceae</taxon>
        <taxon>Capnocytophaga</taxon>
    </lineage>
</organism>
<dbReference type="InterPro" id="IPR058532">
    <property type="entry name" value="YjbR/MT2646/Rv2570-like"/>
</dbReference>
<dbReference type="KEGG" id="cgh:CGC50_07430"/>
<evidence type="ECO:0000313" key="2">
    <source>
        <dbReference type="EMBL" id="MEB3040619.1"/>
    </source>
</evidence>
<dbReference type="GeneID" id="78162882"/>
<dbReference type="PANTHER" id="PTHR35145">
    <property type="entry name" value="CYTOPLASMIC PROTEIN-RELATED"/>
    <property type="match status" value="1"/>
</dbReference>
<dbReference type="EMBL" id="JAYKBV010000009">
    <property type="protein sequence ID" value="MEB3040619.1"/>
    <property type="molecule type" value="Genomic_DNA"/>
</dbReference>
<dbReference type="Pfam" id="PF04237">
    <property type="entry name" value="YjbR"/>
    <property type="match status" value="1"/>
</dbReference>
<dbReference type="Proteomes" id="UP001324270">
    <property type="component" value="Unassembled WGS sequence"/>
</dbReference>
<dbReference type="OrthoDB" id="9789813at2"/>
<dbReference type="InterPro" id="IPR007351">
    <property type="entry name" value="YjbR"/>
</dbReference>
<sequence length="117" mass="13796">MNIEELRNFCLSLKGAEESMPFDDKTLVFSVKGKMFCATDINTYEFVNLKCDPDKAIQLREQYNEVIEGYYMNKKHWNSVKTKGKITDKQFQEWIKDSYDLVVLALPKKIQKELNDE</sequence>
<dbReference type="PANTHER" id="PTHR35145:SF1">
    <property type="entry name" value="CYTOPLASMIC PROTEIN"/>
    <property type="match status" value="1"/>
</dbReference>
<reference evidence="1" key="1">
    <citation type="journal article" date="2017" name="Genome Announc.">
        <title>Twelve Complete Reference Genomes of Clinical Isolates in the Capnocytophaga Genus.</title>
        <authorList>
            <person name="Villarma A."/>
            <person name="Gulvik C.A."/>
            <person name="Rowe L.A."/>
            <person name="Sheth M."/>
            <person name="Juieng P."/>
            <person name="Nicholson A.C."/>
            <person name="Loparev V.N."/>
            <person name="McQuiston J.R."/>
        </authorList>
    </citation>
    <scope>NUCLEOTIDE SEQUENCE</scope>
    <source>
        <strain evidence="1">H1496</strain>
    </source>
</reference>
<dbReference type="InterPro" id="IPR038056">
    <property type="entry name" value="YjbR-like_sf"/>
</dbReference>